<evidence type="ECO:0000313" key="3">
    <source>
        <dbReference type="Proteomes" id="UP001219901"/>
    </source>
</evidence>
<dbReference type="EMBL" id="WMBE01000004">
    <property type="protein sequence ID" value="MDG0867839.1"/>
    <property type="molecule type" value="Genomic_DNA"/>
</dbReference>
<accession>A0AAJ5ZIA4</accession>
<dbReference type="AlphaFoldDB" id="A0AAJ5ZIA4"/>
<reference evidence="3" key="3">
    <citation type="submission" date="2023-06" db="EMBL/GenBank/DDBJ databases">
        <title>Pangenomics reveal diversification of enzyme families and niche specialization in globally abundant SAR202 bacteria.</title>
        <authorList>
            <person name="Saw J.H.W."/>
        </authorList>
    </citation>
    <scope>NUCLEOTIDE SEQUENCE [LARGE SCALE GENOMIC DNA]</scope>
    <source>
        <strain evidence="3">JH1073</strain>
    </source>
</reference>
<organism evidence="2 3">
    <name type="scientific">Candidatus Lucifugimonas marina</name>
    <dbReference type="NCBI Taxonomy" id="3038979"/>
    <lineage>
        <taxon>Bacteria</taxon>
        <taxon>Bacillati</taxon>
        <taxon>Chloroflexota</taxon>
        <taxon>Dehalococcoidia</taxon>
        <taxon>SAR202 cluster</taxon>
        <taxon>Candidatus Lucifugimonadales</taxon>
        <taxon>Candidatus Lucifugimonadaceae</taxon>
        <taxon>Candidatus Lucifugimonas</taxon>
    </lineage>
</organism>
<proteinExistence type="predicted"/>
<keyword evidence="3" id="KW-1185">Reference proteome</keyword>
<evidence type="ECO:0000313" key="1">
    <source>
        <dbReference type="EMBL" id="MDG0867839.1"/>
    </source>
</evidence>
<sequence length="55" mass="5885">MRKDKTLVAKELIAALGVLGEAQELGADDEKLSELAARVRNAESEFRVLSGQVAS</sequence>
<reference evidence="3 4" key="1">
    <citation type="submission" date="2019-11" db="EMBL/GenBank/DDBJ databases">
        <authorList>
            <person name="Cho J.-C."/>
        </authorList>
    </citation>
    <scope>NUCLEOTIDE SEQUENCE [LARGE SCALE GENOMIC DNA]</scope>
    <source>
        <strain evidence="2 3">JH1073</strain>
        <strain evidence="1 4">JH702</strain>
    </source>
</reference>
<evidence type="ECO:0000313" key="4">
    <source>
        <dbReference type="Proteomes" id="UP001321249"/>
    </source>
</evidence>
<protein>
    <submittedName>
        <fullName evidence="2">Uncharacterized protein</fullName>
    </submittedName>
</protein>
<reference evidence="2" key="2">
    <citation type="journal article" date="2023" name="Nat. Commun.">
        <title>Cultivation of marine bacteria of the SAR202 clade.</title>
        <authorList>
            <person name="Lim Y."/>
            <person name="Seo J.H."/>
            <person name="Giovannoni S.J."/>
            <person name="Kang I."/>
            <person name="Cho J.C."/>
        </authorList>
    </citation>
    <scope>NUCLEOTIDE SEQUENCE</scope>
    <source>
        <strain evidence="2">JH1073</strain>
    </source>
</reference>
<dbReference type="Proteomes" id="UP001219901">
    <property type="component" value="Chromosome"/>
</dbReference>
<name>A0AAJ5ZIA4_9CHLR</name>
<dbReference type="Proteomes" id="UP001321249">
    <property type="component" value="Unassembled WGS sequence"/>
</dbReference>
<gene>
    <name evidence="1" type="ORF">GKO46_12260</name>
    <name evidence="2" type="ORF">GKO48_13345</name>
</gene>
<dbReference type="EMBL" id="CP046147">
    <property type="protein sequence ID" value="WFG40544.1"/>
    <property type="molecule type" value="Genomic_DNA"/>
</dbReference>
<evidence type="ECO:0000313" key="2">
    <source>
        <dbReference type="EMBL" id="WFG40544.1"/>
    </source>
</evidence>
<dbReference type="RefSeq" id="WP_342826745.1">
    <property type="nucleotide sequence ID" value="NZ_CP046146.1"/>
</dbReference>